<protein>
    <submittedName>
        <fullName evidence="2">Uncharacterized protein LOC102803603</fullName>
    </submittedName>
</protein>
<dbReference type="Proteomes" id="UP000694865">
    <property type="component" value="Unplaced"/>
</dbReference>
<name>A0ABM0M4B9_SACKO</name>
<organism evidence="1 2">
    <name type="scientific">Saccoglossus kowalevskii</name>
    <name type="common">Acorn worm</name>
    <dbReference type="NCBI Taxonomy" id="10224"/>
    <lineage>
        <taxon>Eukaryota</taxon>
        <taxon>Metazoa</taxon>
        <taxon>Hemichordata</taxon>
        <taxon>Enteropneusta</taxon>
        <taxon>Harrimaniidae</taxon>
        <taxon>Saccoglossus</taxon>
    </lineage>
</organism>
<gene>
    <name evidence="2" type="primary">LOC102803603</name>
</gene>
<evidence type="ECO:0000313" key="2">
    <source>
        <dbReference type="RefSeq" id="XP_006814860.1"/>
    </source>
</evidence>
<accession>A0ABM0M4B9</accession>
<proteinExistence type="predicted"/>
<reference evidence="2" key="1">
    <citation type="submission" date="2025-08" db="UniProtKB">
        <authorList>
            <consortium name="RefSeq"/>
        </authorList>
    </citation>
    <scope>IDENTIFICATION</scope>
    <source>
        <tissue evidence="2">Testes</tissue>
    </source>
</reference>
<dbReference type="GeneID" id="102803603"/>
<sequence length="100" mass="11689">MNHRDRVLSWKKSHQRNKHIQNRTFRATNLMLSEGSQTLNLLEKSVKLKMEAISRREISPNSDLSRTMRKVNNYQHGFTGNADVVHLDGDYSITESLYPF</sequence>
<evidence type="ECO:0000313" key="1">
    <source>
        <dbReference type="Proteomes" id="UP000694865"/>
    </source>
</evidence>
<keyword evidence="1" id="KW-1185">Reference proteome</keyword>
<dbReference type="RefSeq" id="XP_006814860.1">
    <property type="nucleotide sequence ID" value="XM_006814797.1"/>
</dbReference>